<name>A0A852R4A0_9MICO</name>
<dbReference type="Pfam" id="PF06224">
    <property type="entry name" value="AlkZ-like"/>
    <property type="match status" value="1"/>
</dbReference>
<comment type="caution">
    <text evidence="1">The sequence shown here is derived from an EMBL/GenBank/DDBJ whole genome shotgun (WGS) entry which is preliminary data.</text>
</comment>
<protein>
    <recommendedName>
        <fullName evidence="3">Winged helix DNA-binding domain-containing protein</fullName>
    </recommendedName>
</protein>
<organism evidence="1 2">
    <name type="scientific">Leucobacter aridicollis</name>
    <dbReference type="NCBI Taxonomy" id="283878"/>
    <lineage>
        <taxon>Bacteria</taxon>
        <taxon>Bacillati</taxon>
        <taxon>Actinomycetota</taxon>
        <taxon>Actinomycetes</taxon>
        <taxon>Micrococcales</taxon>
        <taxon>Microbacteriaceae</taxon>
        <taxon>Leucobacter</taxon>
    </lineage>
</organism>
<gene>
    <name evidence="1" type="ORF">BJ960_001178</name>
</gene>
<evidence type="ECO:0000313" key="2">
    <source>
        <dbReference type="Proteomes" id="UP000586095"/>
    </source>
</evidence>
<evidence type="ECO:0000313" key="1">
    <source>
        <dbReference type="EMBL" id="NYD26375.1"/>
    </source>
</evidence>
<dbReference type="AlphaFoldDB" id="A0A852R4A0"/>
<dbReference type="InterPro" id="IPR009351">
    <property type="entry name" value="AlkZ-like"/>
</dbReference>
<dbReference type="RefSeq" id="WP_185986600.1">
    <property type="nucleotide sequence ID" value="NZ_BAAALZ010000002.1"/>
</dbReference>
<dbReference type="PANTHER" id="PTHR38479:SF2">
    <property type="entry name" value="WINGED HELIX DNA-BINDING DOMAIN-CONTAINING PROTEIN"/>
    <property type="match status" value="1"/>
</dbReference>
<reference evidence="1 2" key="1">
    <citation type="submission" date="2020-07" db="EMBL/GenBank/DDBJ databases">
        <title>Sequencing the genomes of 1000 actinobacteria strains.</title>
        <authorList>
            <person name="Klenk H.-P."/>
        </authorList>
    </citation>
    <scope>NUCLEOTIDE SEQUENCE [LARGE SCALE GENOMIC DNA]</scope>
    <source>
        <strain evidence="1 2">DSM 17380</strain>
    </source>
</reference>
<sequence>MALTLTDEALLRARLHALGLDGAGAADTEARSTGPERVRGVVAHLFALQGQDWRSSRWAVGVRAPGTTSADVVAALNVGAVVRSWPMRGTVHLVPAEDIGWMQQLTNPRVVAGAAKRRAFLGMSDAVLERATEVSLAALAGTSLTRTELSQAWTDAGIDWQPSWRYHLIWWLCQNGFTTFGPVSERAAAQADPEPRLVLAEEWIPRPRSLAGDDALAEFAARYVRGRGAVSRKDLASWAMLPAASAARGLALAVEQGAIVEARREGVTGVAGALWAAPDALAAAESAASGVDQDRWQLLPAFDEHLLGFSDRSPQFDAAHLGQLIPGKNGMFLATVVRGGRAVGTWRRDPKTRAIVCSPFAGEQLDLNALAGAVPPLAAFYGDPEPELALATP</sequence>
<dbReference type="Proteomes" id="UP000586095">
    <property type="component" value="Unassembled WGS sequence"/>
</dbReference>
<proteinExistence type="predicted"/>
<dbReference type="EMBL" id="JACCBD010000001">
    <property type="protein sequence ID" value="NYD26375.1"/>
    <property type="molecule type" value="Genomic_DNA"/>
</dbReference>
<keyword evidence="2" id="KW-1185">Reference proteome</keyword>
<accession>A0A852R4A0</accession>
<evidence type="ECO:0008006" key="3">
    <source>
        <dbReference type="Google" id="ProtNLM"/>
    </source>
</evidence>
<dbReference type="PANTHER" id="PTHR38479">
    <property type="entry name" value="LMO0824 PROTEIN"/>
    <property type="match status" value="1"/>
</dbReference>